<feature type="compositionally biased region" description="Basic and acidic residues" evidence="1">
    <location>
        <begin position="79"/>
        <end position="90"/>
    </location>
</feature>
<evidence type="ECO:0000313" key="2">
    <source>
        <dbReference type="EMBL" id="KAK5965319.1"/>
    </source>
</evidence>
<dbReference type="EMBL" id="WIXE01024751">
    <property type="protein sequence ID" value="KAK5965319.1"/>
    <property type="molecule type" value="Genomic_DNA"/>
</dbReference>
<feature type="non-terminal residue" evidence="2">
    <location>
        <position position="176"/>
    </location>
</feature>
<reference evidence="2 3" key="1">
    <citation type="submission" date="2019-10" db="EMBL/GenBank/DDBJ databases">
        <title>Assembly and Annotation for the nematode Trichostrongylus colubriformis.</title>
        <authorList>
            <person name="Martin J."/>
        </authorList>
    </citation>
    <scope>NUCLEOTIDE SEQUENCE [LARGE SCALE GENOMIC DNA]</scope>
    <source>
        <strain evidence="2">G859</strain>
        <tissue evidence="2">Whole worm</tissue>
    </source>
</reference>
<comment type="caution">
    <text evidence="2">The sequence shown here is derived from an EMBL/GenBank/DDBJ whole genome shotgun (WGS) entry which is preliminary data.</text>
</comment>
<name>A0AAN8EXI5_TRICO</name>
<gene>
    <name evidence="2" type="ORF">GCK32_002308</name>
</gene>
<dbReference type="Proteomes" id="UP001331761">
    <property type="component" value="Unassembled WGS sequence"/>
</dbReference>
<dbReference type="AlphaFoldDB" id="A0AAN8EXI5"/>
<accession>A0AAN8EXI5</accession>
<sequence length="176" mass="19766">MDDFTAHLENRLPIRGPWITFEESHSDQEISVQATVPNLSTAEVLVTLNDEFDMTVKEDTDPSASYLWNFVVNMPKPKDLAAEKSADTKKQSQTPTQSRTSSTTTSSPPATTSARSDALLITKKEEVEKACFKLCRAGINLMKLYRNENTTIQKEIEASQKQALTELQELVKDLRE</sequence>
<feature type="compositionally biased region" description="Low complexity" evidence="1">
    <location>
        <begin position="91"/>
        <end position="116"/>
    </location>
</feature>
<feature type="region of interest" description="Disordered" evidence="1">
    <location>
        <begin position="79"/>
        <end position="116"/>
    </location>
</feature>
<organism evidence="2 3">
    <name type="scientific">Trichostrongylus colubriformis</name>
    <name type="common">Black scour worm</name>
    <dbReference type="NCBI Taxonomy" id="6319"/>
    <lineage>
        <taxon>Eukaryota</taxon>
        <taxon>Metazoa</taxon>
        <taxon>Ecdysozoa</taxon>
        <taxon>Nematoda</taxon>
        <taxon>Chromadorea</taxon>
        <taxon>Rhabditida</taxon>
        <taxon>Rhabditina</taxon>
        <taxon>Rhabditomorpha</taxon>
        <taxon>Strongyloidea</taxon>
        <taxon>Trichostrongylidae</taxon>
        <taxon>Trichostrongylus</taxon>
    </lineage>
</organism>
<protein>
    <submittedName>
        <fullName evidence="2">Uncharacterized protein</fullName>
    </submittedName>
</protein>
<keyword evidence="3" id="KW-1185">Reference proteome</keyword>
<proteinExistence type="predicted"/>
<evidence type="ECO:0000313" key="3">
    <source>
        <dbReference type="Proteomes" id="UP001331761"/>
    </source>
</evidence>
<evidence type="ECO:0000256" key="1">
    <source>
        <dbReference type="SAM" id="MobiDB-lite"/>
    </source>
</evidence>